<dbReference type="PATRIC" id="fig|1422.17.peg.1846"/>
<evidence type="ECO:0000313" key="2">
    <source>
        <dbReference type="EMBL" id="KYD34964.1"/>
    </source>
</evidence>
<sequence>MANLWKRTSDNEPYANGKSVLMIGRFIYGKKICELVNTGMLGGRKRVMRKKVEIKQRTSTSTDMEGTSLSAFRELGRLAGKATGALIGGAVNAVGELADSRFLKEVGNGVKKASEFAGDTFGQAVDGVWNTASGLIQKDEAKIERGIESIGQSISRTAKGVYETAKHTYQSGKEVYEGMRDDDVQKVKNGLASIAKTAAIGTLAVGIVDMIDGADYGDGVEGSEDVNLETHGADVQSQLVSSASLEAAAAVESDESPGTHHVRPHWVEGHWRDGQWIEGYWRDGDGNTDVNLTEEQGGGYERTNPDGNPGNNLTSA</sequence>
<evidence type="ECO:0000313" key="3">
    <source>
        <dbReference type="Proteomes" id="UP000075517"/>
    </source>
</evidence>
<evidence type="ECO:0000256" key="1">
    <source>
        <dbReference type="SAM" id="MobiDB-lite"/>
    </source>
</evidence>
<gene>
    <name evidence="2" type="ORF">B4114_3024</name>
</gene>
<dbReference type="AlphaFoldDB" id="A0A150NE45"/>
<protein>
    <submittedName>
        <fullName evidence="2">Uncharacterized protein</fullName>
    </submittedName>
</protein>
<name>A0A150NE45_GEOSE</name>
<feature type="region of interest" description="Disordered" evidence="1">
    <location>
        <begin position="283"/>
        <end position="316"/>
    </location>
</feature>
<dbReference type="Proteomes" id="UP000075517">
    <property type="component" value="Unassembled WGS sequence"/>
</dbReference>
<proteinExistence type="predicted"/>
<reference evidence="2 3" key="1">
    <citation type="submission" date="2016-01" db="EMBL/GenBank/DDBJ databases">
        <title>Draft Genome Sequences of Seven Thermophilic Sporeformers Isolated from Foods.</title>
        <authorList>
            <person name="Berendsen E.M."/>
            <person name="Wells-Bennik M.H."/>
            <person name="Krawcyk A.O."/>
            <person name="De Jong A."/>
            <person name="Holsappel S."/>
            <person name="Eijlander R.T."/>
            <person name="Kuipers O.P."/>
        </authorList>
    </citation>
    <scope>NUCLEOTIDE SEQUENCE [LARGE SCALE GENOMIC DNA]</scope>
    <source>
        <strain evidence="2 3">B4114</strain>
    </source>
</reference>
<dbReference type="EMBL" id="LQYY01000021">
    <property type="protein sequence ID" value="KYD34964.1"/>
    <property type="molecule type" value="Genomic_DNA"/>
</dbReference>
<accession>A0A150NE45</accession>
<feature type="compositionally biased region" description="Polar residues" evidence="1">
    <location>
        <begin position="305"/>
        <end position="316"/>
    </location>
</feature>
<organism evidence="2 3">
    <name type="scientific">Geobacillus stearothermophilus</name>
    <name type="common">Bacillus stearothermophilus</name>
    <dbReference type="NCBI Taxonomy" id="1422"/>
    <lineage>
        <taxon>Bacteria</taxon>
        <taxon>Bacillati</taxon>
        <taxon>Bacillota</taxon>
        <taxon>Bacilli</taxon>
        <taxon>Bacillales</taxon>
        <taxon>Anoxybacillaceae</taxon>
        <taxon>Geobacillus</taxon>
    </lineage>
</organism>
<comment type="caution">
    <text evidence="2">The sequence shown here is derived from an EMBL/GenBank/DDBJ whole genome shotgun (WGS) entry which is preliminary data.</text>
</comment>